<evidence type="ECO:0000256" key="1">
    <source>
        <dbReference type="SAM" id="SignalP"/>
    </source>
</evidence>
<accession>A0AAW0DK03</accession>
<dbReference type="EMBL" id="JAWWNJ010000007">
    <property type="protein sequence ID" value="KAK7052092.1"/>
    <property type="molecule type" value="Genomic_DNA"/>
</dbReference>
<sequence length="239" mass="26011">MSRSCSSLCLLLLAFFHMKLAQASLYPTSPIADTIVNPGQRMNITWVDTQHHRPHLAEMGSLRIVLCDTDGTPVKTLAKGVSPLSRIQSVEIPQNLSLPWIGDQECHKFAIQFISAYPVLTIWTADFCIVPLLIDTVLPYSQLDNDTTATDPPPMLTLVLPTTTIVVELEPVTKVPAVATITAGPLPPGEDAGGTGLNRVHVPNAAANPRHKLASEYHFVKFRLAFIAWPALFGLSMAL</sequence>
<keyword evidence="3" id="KW-1185">Reference proteome</keyword>
<dbReference type="AlphaFoldDB" id="A0AAW0DK03"/>
<organism evidence="2 3">
    <name type="scientific">Favolaschia claudopus</name>
    <dbReference type="NCBI Taxonomy" id="2862362"/>
    <lineage>
        <taxon>Eukaryota</taxon>
        <taxon>Fungi</taxon>
        <taxon>Dikarya</taxon>
        <taxon>Basidiomycota</taxon>
        <taxon>Agaricomycotina</taxon>
        <taxon>Agaricomycetes</taxon>
        <taxon>Agaricomycetidae</taxon>
        <taxon>Agaricales</taxon>
        <taxon>Marasmiineae</taxon>
        <taxon>Mycenaceae</taxon>
        <taxon>Favolaschia</taxon>
    </lineage>
</organism>
<dbReference type="Proteomes" id="UP001362999">
    <property type="component" value="Unassembled WGS sequence"/>
</dbReference>
<comment type="caution">
    <text evidence="2">The sequence shown here is derived from an EMBL/GenBank/DDBJ whole genome shotgun (WGS) entry which is preliminary data.</text>
</comment>
<feature type="signal peptide" evidence="1">
    <location>
        <begin position="1"/>
        <end position="23"/>
    </location>
</feature>
<proteinExistence type="predicted"/>
<reference evidence="2 3" key="1">
    <citation type="journal article" date="2024" name="J Genomics">
        <title>Draft genome sequencing and assembly of Favolaschia claudopus CIRM-BRFM 2984 isolated from oak limbs.</title>
        <authorList>
            <person name="Navarro D."/>
            <person name="Drula E."/>
            <person name="Chaduli D."/>
            <person name="Cazenave R."/>
            <person name="Ahrendt S."/>
            <person name="Wang J."/>
            <person name="Lipzen A."/>
            <person name="Daum C."/>
            <person name="Barry K."/>
            <person name="Grigoriev I.V."/>
            <person name="Favel A."/>
            <person name="Rosso M.N."/>
            <person name="Martin F."/>
        </authorList>
    </citation>
    <scope>NUCLEOTIDE SEQUENCE [LARGE SCALE GENOMIC DNA]</scope>
    <source>
        <strain evidence="2 3">CIRM-BRFM 2984</strain>
    </source>
</reference>
<name>A0AAW0DK03_9AGAR</name>
<protein>
    <submittedName>
        <fullName evidence="2">Uncharacterized protein</fullName>
    </submittedName>
</protein>
<evidence type="ECO:0000313" key="3">
    <source>
        <dbReference type="Proteomes" id="UP001362999"/>
    </source>
</evidence>
<evidence type="ECO:0000313" key="2">
    <source>
        <dbReference type="EMBL" id="KAK7052092.1"/>
    </source>
</evidence>
<gene>
    <name evidence="2" type="ORF">R3P38DRAFT_2858533</name>
</gene>
<feature type="chain" id="PRO_5043474588" evidence="1">
    <location>
        <begin position="24"/>
        <end position="239"/>
    </location>
</feature>
<keyword evidence="1" id="KW-0732">Signal</keyword>